<dbReference type="InterPro" id="IPR009061">
    <property type="entry name" value="DNA-bd_dom_put_sf"/>
</dbReference>
<accession>A0ABP8FDJ9</accession>
<dbReference type="Proteomes" id="UP001501207">
    <property type="component" value="Unassembled WGS sequence"/>
</dbReference>
<dbReference type="PANTHER" id="PTHR30204:SF15">
    <property type="entry name" value="BLL5018 PROTEIN"/>
    <property type="match status" value="1"/>
</dbReference>
<dbReference type="Gene3D" id="1.10.1660.10">
    <property type="match status" value="1"/>
</dbReference>
<feature type="region of interest" description="Disordered" evidence="2">
    <location>
        <begin position="1"/>
        <end position="131"/>
    </location>
</feature>
<protein>
    <recommendedName>
        <fullName evidence="3">HTH merR-type domain-containing protein</fullName>
    </recommendedName>
</protein>
<evidence type="ECO:0000259" key="3">
    <source>
        <dbReference type="PROSITE" id="PS50937"/>
    </source>
</evidence>
<feature type="compositionally biased region" description="Low complexity" evidence="2">
    <location>
        <begin position="68"/>
        <end position="77"/>
    </location>
</feature>
<feature type="domain" description="HTH merR-type" evidence="3">
    <location>
        <begin position="155"/>
        <end position="225"/>
    </location>
</feature>
<dbReference type="InterPro" id="IPR000551">
    <property type="entry name" value="MerR-type_HTH_dom"/>
</dbReference>
<evidence type="ECO:0000313" key="4">
    <source>
        <dbReference type="EMBL" id="GAA4301081.1"/>
    </source>
</evidence>
<dbReference type="Pfam" id="PF13411">
    <property type="entry name" value="MerR_1"/>
    <property type="match status" value="1"/>
</dbReference>
<evidence type="ECO:0000256" key="1">
    <source>
        <dbReference type="ARBA" id="ARBA00023125"/>
    </source>
</evidence>
<dbReference type="SMART" id="SM00422">
    <property type="entry name" value="HTH_MERR"/>
    <property type="match status" value="1"/>
</dbReference>
<dbReference type="RefSeq" id="WP_344974057.1">
    <property type="nucleotide sequence ID" value="NZ_BAABFN010000001.1"/>
</dbReference>
<sequence length="254" mass="28165">MNEQSPVMSQLDLFSSASLSNPAPSGQSPEAAVTPRPRTTDEKTEVEGKAESGALPAAAEPQRAPDGQEQAEAAAEEWPVLAVQEAEQSSNGAVVVTEEAGTAGETGAMSPAENTRTAGAKTGTGSKRGRKSLKELADDPEVLQQIGQMDLAKQYYPISEVAEMFRVNASLIRYWENEFDVLKPRKNKKGDRLFRPEDIRNLQLIYHLLRERKYTIEGARQKLKSEKKLAMQHFELVQSLQKVRKFLVELREQL</sequence>
<comment type="caution">
    <text evidence="4">The sequence shown here is derived from an EMBL/GenBank/DDBJ whole genome shotgun (WGS) entry which is preliminary data.</text>
</comment>
<name>A0ABP8FDJ9_9BACT</name>
<proteinExistence type="predicted"/>
<organism evidence="4 5">
    <name type="scientific">Compostibacter hankyongensis</name>
    <dbReference type="NCBI Taxonomy" id="1007089"/>
    <lineage>
        <taxon>Bacteria</taxon>
        <taxon>Pseudomonadati</taxon>
        <taxon>Bacteroidota</taxon>
        <taxon>Chitinophagia</taxon>
        <taxon>Chitinophagales</taxon>
        <taxon>Chitinophagaceae</taxon>
        <taxon>Compostibacter</taxon>
    </lineage>
</organism>
<dbReference type="EMBL" id="BAABFN010000001">
    <property type="protein sequence ID" value="GAA4301081.1"/>
    <property type="molecule type" value="Genomic_DNA"/>
</dbReference>
<feature type="compositionally biased region" description="Basic and acidic residues" evidence="2">
    <location>
        <begin position="38"/>
        <end position="50"/>
    </location>
</feature>
<reference evidence="5" key="1">
    <citation type="journal article" date="2019" name="Int. J. Syst. Evol. Microbiol.">
        <title>The Global Catalogue of Microorganisms (GCM) 10K type strain sequencing project: providing services to taxonomists for standard genome sequencing and annotation.</title>
        <authorList>
            <consortium name="The Broad Institute Genomics Platform"/>
            <consortium name="The Broad Institute Genome Sequencing Center for Infectious Disease"/>
            <person name="Wu L."/>
            <person name="Ma J."/>
        </authorList>
    </citation>
    <scope>NUCLEOTIDE SEQUENCE [LARGE SCALE GENOMIC DNA]</scope>
    <source>
        <strain evidence="5">JCM 17664</strain>
    </source>
</reference>
<dbReference type="SUPFAM" id="SSF46955">
    <property type="entry name" value="Putative DNA-binding domain"/>
    <property type="match status" value="1"/>
</dbReference>
<keyword evidence="1" id="KW-0238">DNA-binding</keyword>
<feature type="compositionally biased region" description="Polar residues" evidence="2">
    <location>
        <begin position="1"/>
        <end position="28"/>
    </location>
</feature>
<evidence type="ECO:0000313" key="5">
    <source>
        <dbReference type="Proteomes" id="UP001501207"/>
    </source>
</evidence>
<keyword evidence="5" id="KW-1185">Reference proteome</keyword>
<dbReference type="CDD" id="cd04765">
    <property type="entry name" value="HTH_MlrA-like_sg2"/>
    <property type="match status" value="1"/>
</dbReference>
<dbReference type="InterPro" id="IPR047057">
    <property type="entry name" value="MerR_fam"/>
</dbReference>
<evidence type="ECO:0000256" key="2">
    <source>
        <dbReference type="SAM" id="MobiDB-lite"/>
    </source>
</evidence>
<dbReference type="PROSITE" id="PS50937">
    <property type="entry name" value="HTH_MERR_2"/>
    <property type="match status" value="1"/>
</dbReference>
<dbReference type="PANTHER" id="PTHR30204">
    <property type="entry name" value="REDOX-CYCLING DRUG-SENSING TRANSCRIPTIONAL ACTIVATOR SOXR"/>
    <property type="match status" value="1"/>
</dbReference>
<feature type="compositionally biased region" description="Low complexity" evidence="2">
    <location>
        <begin position="92"/>
        <end position="108"/>
    </location>
</feature>
<gene>
    <name evidence="4" type="ORF">GCM10023143_02570</name>
</gene>